<name>A0A8J2LM22_9HEXA</name>
<dbReference type="AlphaFoldDB" id="A0A8J2LM22"/>
<keyword evidence="2" id="KW-0732">Signal</keyword>
<evidence type="ECO:0000313" key="3">
    <source>
        <dbReference type="EMBL" id="CAG7834503.1"/>
    </source>
</evidence>
<protein>
    <submittedName>
        <fullName evidence="3">Uncharacterized protein</fullName>
    </submittedName>
</protein>
<feature type="region of interest" description="Disordered" evidence="1">
    <location>
        <begin position="72"/>
        <end position="93"/>
    </location>
</feature>
<proteinExistence type="predicted"/>
<dbReference type="Proteomes" id="UP000708208">
    <property type="component" value="Unassembled WGS sequence"/>
</dbReference>
<comment type="caution">
    <text evidence="3">The sequence shown here is derived from an EMBL/GenBank/DDBJ whole genome shotgun (WGS) entry which is preliminary data.</text>
</comment>
<sequence>MKLLVIWAAIALLSLSALTDARAKPDDDSSSEEMGWFNKEETTAAPNKTQVPAGVAPSVPVSMAASVPAQNATNNTEHNHHNHQDPMPTPKETQTIHGLLLENQPVGFNQTCGNTENSPQCDRSKNLVCSPMKKCTCDPNEKAIYIKAIGSCSKISAATSSFSCEHDEQCREGTFGPYSQCNSETRRCECVSDFANKPVIRHNDKCFIQKRIGDYCTDNEVCDASIEGKTDCIPNPPIDNGTIIVEPVPVNNTRCNCAYDHVFLNNTSSAKDECAPRGTSESSECKSDIQCQAGLGNLSRCFGRKCQCADVYNKFTVIFFKNYCYRKLNLNDVCTSDIECQAGISDDAVCVFHESYLPNEKTCQCPEGKTCEKRSGDGAAGLLVSVTLVLLGAVATRVVT</sequence>
<evidence type="ECO:0000313" key="4">
    <source>
        <dbReference type="Proteomes" id="UP000708208"/>
    </source>
</evidence>
<dbReference type="OrthoDB" id="8272734at2759"/>
<gene>
    <name evidence="3" type="ORF">AFUS01_LOCUS44004</name>
</gene>
<reference evidence="3" key="1">
    <citation type="submission" date="2021-06" db="EMBL/GenBank/DDBJ databases">
        <authorList>
            <person name="Hodson N. C."/>
            <person name="Mongue J. A."/>
            <person name="Jaron S. K."/>
        </authorList>
    </citation>
    <scope>NUCLEOTIDE SEQUENCE</scope>
</reference>
<feature type="chain" id="PRO_5035268184" evidence="2">
    <location>
        <begin position="24"/>
        <end position="400"/>
    </location>
</feature>
<evidence type="ECO:0000256" key="1">
    <source>
        <dbReference type="SAM" id="MobiDB-lite"/>
    </source>
</evidence>
<evidence type="ECO:0000256" key="2">
    <source>
        <dbReference type="SAM" id="SignalP"/>
    </source>
</evidence>
<dbReference type="PANTHER" id="PTHR39069">
    <property type="entry name" value="ECDYSONE-INDUCIBLE GENE E1, ISOFORM A"/>
    <property type="match status" value="1"/>
</dbReference>
<feature type="signal peptide" evidence="2">
    <location>
        <begin position="1"/>
        <end position="23"/>
    </location>
</feature>
<accession>A0A8J2LM22</accession>
<keyword evidence="4" id="KW-1185">Reference proteome</keyword>
<dbReference type="EMBL" id="CAJVCH010570262">
    <property type="protein sequence ID" value="CAG7834503.1"/>
    <property type="molecule type" value="Genomic_DNA"/>
</dbReference>
<organism evidence="3 4">
    <name type="scientific">Allacma fusca</name>
    <dbReference type="NCBI Taxonomy" id="39272"/>
    <lineage>
        <taxon>Eukaryota</taxon>
        <taxon>Metazoa</taxon>
        <taxon>Ecdysozoa</taxon>
        <taxon>Arthropoda</taxon>
        <taxon>Hexapoda</taxon>
        <taxon>Collembola</taxon>
        <taxon>Symphypleona</taxon>
        <taxon>Sminthuridae</taxon>
        <taxon>Allacma</taxon>
    </lineage>
</organism>
<dbReference type="PANTHER" id="PTHR39069:SF8">
    <property type="entry name" value="FI17111P1"/>
    <property type="match status" value="1"/>
</dbReference>